<dbReference type="InterPro" id="IPR027373">
    <property type="entry name" value="RHH_dom"/>
</dbReference>
<evidence type="ECO:0000313" key="3">
    <source>
        <dbReference type="Proteomes" id="UP000603912"/>
    </source>
</evidence>
<dbReference type="Pfam" id="PF13467">
    <property type="entry name" value="RHH_4"/>
    <property type="match status" value="1"/>
</dbReference>
<proteinExistence type="predicted"/>
<comment type="caution">
    <text evidence="2">The sequence shown here is derived from an EMBL/GenBank/DDBJ whole genome shotgun (WGS) entry which is preliminary data.</text>
</comment>
<reference evidence="2" key="2">
    <citation type="submission" date="2020-09" db="EMBL/GenBank/DDBJ databases">
        <authorList>
            <person name="Sun Q."/>
            <person name="Zhou Y."/>
        </authorList>
    </citation>
    <scope>NUCLEOTIDE SEQUENCE</scope>
    <source>
        <strain evidence="2">CGMCC 1.12214</strain>
    </source>
</reference>
<dbReference type="AlphaFoldDB" id="A0A917I8W3"/>
<organism evidence="2 3">
    <name type="scientific">Alsobacter metallidurans</name>
    <dbReference type="NCBI Taxonomy" id="340221"/>
    <lineage>
        <taxon>Bacteria</taxon>
        <taxon>Pseudomonadati</taxon>
        <taxon>Pseudomonadota</taxon>
        <taxon>Alphaproteobacteria</taxon>
        <taxon>Hyphomicrobiales</taxon>
        <taxon>Alsobacteraceae</taxon>
        <taxon>Alsobacter</taxon>
    </lineage>
</organism>
<keyword evidence="3" id="KW-1185">Reference proteome</keyword>
<dbReference type="EMBL" id="BMES01000002">
    <property type="protein sequence ID" value="GGH27341.1"/>
    <property type="molecule type" value="Genomic_DNA"/>
</dbReference>
<protein>
    <recommendedName>
        <fullName evidence="1">Ribbon-helix-helix domain-containing protein</fullName>
    </recommendedName>
</protein>
<evidence type="ECO:0000313" key="2">
    <source>
        <dbReference type="EMBL" id="GGH27341.1"/>
    </source>
</evidence>
<dbReference type="Proteomes" id="UP000603912">
    <property type="component" value="Unassembled WGS sequence"/>
</dbReference>
<sequence length="78" mass="8454">MSAPHSRVVKRSVLLSGHRTSVSIEEPFWDALKEIAQARDTSLNGLIATIDAARNGENLSSAIRIAVLAHYRRQGADG</sequence>
<dbReference type="Gene3D" id="1.10.3990.20">
    <property type="entry name" value="protein bp1543"/>
    <property type="match status" value="1"/>
</dbReference>
<reference evidence="2" key="1">
    <citation type="journal article" date="2014" name="Int. J. Syst. Evol. Microbiol.">
        <title>Complete genome sequence of Corynebacterium casei LMG S-19264T (=DSM 44701T), isolated from a smear-ripened cheese.</title>
        <authorList>
            <consortium name="US DOE Joint Genome Institute (JGI-PGF)"/>
            <person name="Walter F."/>
            <person name="Albersmeier A."/>
            <person name="Kalinowski J."/>
            <person name="Ruckert C."/>
        </authorList>
    </citation>
    <scope>NUCLEOTIDE SEQUENCE</scope>
    <source>
        <strain evidence="2">CGMCC 1.12214</strain>
    </source>
</reference>
<dbReference type="InterPro" id="IPR038268">
    <property type="entry name" value="RHH_sf"/>
</dbReference>
<gene>
    <name evidence="2" type="ORF">GCM10007036_35780</name>
</gene>
<evidence type="ECO:0000259" key="1">
    <source>
        <dbReference type="Pfam" id="PF13467"/>
    </source>
</evidence>
<name>A0A917I8W3_9HYPH</name>
<dbReference type="RefSeq" id="WP_188519057.1">
    <property type="nucleotide sequence ID" value="NZ_BMES01000002.1"/>
</dbReference>
<accession>A0A917I8W3</accession>
<feature type="domain" description="Ribbon-helix-helix" evidence="1">
    <location>
        <begin position="9"/>
        <end position="71"/>
    </location>
</feature>